<evidence type="ECO:0000256" key="1">
    <source>
        <dbReference type="ARBA" id="ARBA00004123"/>
    </source>
</evidence>
<dbReference type="Proteomes" id="UP000639772">
    <property type="component" value="Chromosome 1"/>
</dbReference>
<comment type="caution">
    <text evidence="15">The sequence shown here is derived from an EMBL/GenBank/DDBJ whole genome shotgun (WGS) entry which is preliminary data.</text>
</comment>
<dbReference type="PANTHER" id="PTHR24326:SF527">
    <property type="entry name" value="HOMEOBOX-LEUCINE ZIPPER PROTEIN ATHB-40"/>
    <property type="match status" value="1"/>
</dbReference>
<comment type="function">
    <text evidence="10">Transcription factor.</text>
</comment>
<dbReference type="GO" id="GO:0005634">
    <property type="term" value="C:nucleus"/>
    <property type="evidence" value="ECO:0007669"/>
    <property type="project" value="UniProtKB-SubCell"/>
</dbReference>
<dbReference type="Gene3D" id="1.10.10.60">
    <property type="entry name" value="Homeodomain-like"/>
    <property type="match status" value="1"/>
</dbReference>
<evidence type="ECO:0000256" key="6">
    <source>
        <dbReference type="ARBA" id="ARBA00023242"/>
    </source>
</evidence>
<dbReference type="InterPro" id="IPR045224">
    <property type="entry name" value="HDZip_class_I_plant"/>
</dbReference>
<dbReference type="EMBL" id="JADCNL010000001">
    <property type="protein sequence ID" value="KAG0496912.1"/>
    <property type="molecule type" value="Genomic_DNA"/>
</dbReference>
<name>A0A835S6R5_VANPL</name>
<evidence type="ECO:0000256" key="9">
    <source>
        <dbReference type="RuleBase" id="RU000682"/>
    </source>
</evidence>
<evidence type="ECO:0000313" key="16">
    <source>
        <dbReference type="Proteomes" id="UP000636800"/>
    </source>
</evidence>
<dbReference type="SUPFAM" id="SSF46689">
    <property type="entry name" value="Homeodomain-like"/>
    <property type="match status" value="1"/>
</dbReference>
<evidence type="ECO:0000259" key="13">
    <source>
        <dbReference type="PROSITE" id="PS50071"/>
    </source>
</evidence>
<dbReference type="PRINTS" id="PR00031">
    <property type="entry name" value="HTHREPRESSR"/>
</dbReference>
<dbReference type="InterPro" id="IPR001356">
    <property type="entry name" value="HD"/>
</dbReference>
<dbReference type="GO" id="GO:0045893">
    <property type="term" value="P:positive regulation of DNA-templated transcription"/>
    <property type="evidence" value="ECO:0007669"/>
    <property type="project" value="TreeGrafter"/>
</dbReference>
<gene>
    <name evidence="15" type="ORF">HPP92_001507</name>
    <name evidence="14" type="ORF">HPP92_001603</name>
</gene>
<keyword evidence="11" id="KW-0175">Coiled coil</keyword>
<evidence type="ECO:0000313" key="15">
    <source>
        <dbReference type="EMBL" id="KAG0501435.1"/>
    </source>
</evidence>
<dbReference type="GO" id="GO:0043565">
    <property type="term" value="F:sequence-specific DNA binding"/>
    <property type="evidence" value="ECO:0007669"/>
    <property type="project" value="TreeGrafter"/>
</dbReference>
<keyword evidence="16" id="KW-1185">Reference proteome</keyword>
<evidence type="ECO:0000256" key="7">
    <source>
        <dbReference type="ARBA" id="ARBA00025748"/>
    </source>
</evidence>
<dbReference type="PANTHER" id="PTHR24326">
    <property type="entry name" value="HOMEOBOX-LEUCINE ZIPPER PROTEIN"/>
    <property type="match status" value="1"/>
</dbReference>
<dbReference type="GO" id="GO:0000981">
    <property type="term" value="F:DNA-binding transcription factor activity, RNA polymerase II-specific"/>
    <property type="evidence" value="ECO:0007669"/>
    <property type="project" value="UniProtKB-UniRule"/>
</dbReference>
<evidence type="ECO:0000256" key="2">
    <source>
        <dbReference type="ARBA" id="ARBA00023015"/>
    </source>
</evidence>
<dbReference type="InterPro" id="IPR017970">
    <property type="entry name" value="Homeobox_CS"/>
</dbReference>
<feature type="DNA-binding region" description="Homeobox" evidence="8">
    <location>
        <begin position="21"/>
        <end position="80"/>
    </location>
</feature>
<feature type="region of interest" description="Disordered" evidence="12">
    <location>
        <begin position="1"/>
        <end position="28"/>
    </location>
</feature>
<evidence type="ECO:0000256" key="11">
    <source>
        <dbReference type="SAM" id="Coils"/>
    </source>
</evidence>
<protein>
    <recommendedName>
        <fullName evidence="10">Homeobox-leucine zipper protein</fullName>
    </recommendedName>
    <alternativeName>
        <fullName evidence="10">HD-ZIP protein</fullName>
    </alternativeName>
    <alternativeName>
        <fullName evidence="10">Homeodomain transcription factor</fullName>
    </alternativeName>
</protein>
<dbReference type="EMBL" id="JADCNM010000001">
    <property type="protein sequence ID" value="KAG0501435.1"/>
    <property type="molecule type" value="Genomic_DNA"/>
</dbReference>
<dbReference type="OrthoDB" id="6159439at2759"/>
<dbReference type="Proteomes" id="UP000636800">
    <property type="component" value="Chromosome 1"/>
</dbReference>
<evidence type="ECO:0000256" key="8">
    <source>
        <dbReference type="PROSITE-ProRule" id="PRU00108"/>
    </source>
</evidence>
<proteinExistence type="inferred from homology"/>
<keyword evidence="2 10" id="KW-0805">Transcription regulation</keyword>
<keyword evidence="4 8" id="KW-0371">Homeobox</keyword>
<reference evidence="16 17" key="1">
    <citation type="journal article" date="2020" name="Nat. Food">
        <title>A phased Vanilla planifolia genome enables genetic improvement of flavour and production.</title>
        <authorList>
            <person name="Hasing T."/>
            <person name="Tang H."/>
            <person name="Brym M."/>
            <person name="Khazi F."/>
            <person name="Huang T."/>
            <person name="Chambers A.H."/>
        </authorList>
    </citation>
    <scope>NUCLEOTIDE SEQUENCE [LARGE SCALE GENOMIC DNA]</scope>
    <source>
        <tissue evidence="15">Leaf</tissue>
    </source>
</reference>
<feature type="region of interest" description="Disordered" evidence="12">
    <location>
        <begin position="120"/>
        <end position="141"/>
    </location>
</feature>
<keyword evidence="6 8" id="KW-0539">Nucleus</keyword>
<sequence>MEKTQVHGIEEDRPRRRKKEGSAKKRKLSDEQAKFLELSFRRERKLESKRKLTLAMELGLDPKQVAVWFQNRRAKQKSKQLEQKYHMLKSEHEEVVEEKCQLEKEVLKLKEMISKTEEEIGKLSVGTNRAPEDCGPQGSPSSLLPPVTHQAVAEEINVAGGQEYFLFMHGFMDSNGWMGWDDDFFGI</sequence>
<evidence type="ECO:0000256" key="10">
    <source>
        <dbReference type="RuleBase" id="RU369038"/>
    </source>
</evidence>
<evidence type="ECO:0000256" key="3">
    <source>
        <dbReference type="ARBA" id="ARBA00023125"/>
    </source>
</evidence>
<keyword evidence="3 8" id="KW-0238">DNA-binding</keyword>
<evidence type="ECO:0000256" key="4">
    <source>
        <dbReference type="ARBA" id="ARBA00023155"/>
    </source>
</evidence>
<dbReference type="PROSITE" id="PS00027">
    <property type="entry name" value="HOMEOBOX_1"/>
    <property type="match status" value="1"/>
</dbReference>
<organism evidence="15 17">
    <name type="scientific">Vanilla planifolia</name>
    <name type="common">Vanilla</name>
    <dbReference type="NCBI Taxonomy" id="51239"/>
    <lineage>
        <taxon>Eukaryota</taxon>
        <taxon>Viridiplantae</taxon>
        <taxon>Streptophyta</taxon>
        <taxon>Embryophyta</taxon>
        <taxon>Tracheophyta</taxon>
        <taxon>Spermatophyta</taxon>
        <taxon>Magnoliopsida</taxon>
        <taxon>Liliopsida</taxon>
        <taxon>Asparagales</taxon>
        <taxon>Orchidaceae</taxon>
        <taxon>Vanilloideae</taxon>
        <taxon>Vanilleae</taxon>
        <taxon>Vanilla</taxon>
    </lineage>
</organism>
<dbReference type="SMART" id="SM00389">
    <property type="entry name" value="HOX"/>
    <property type="match status" value="1"/>
</dbReference>
<dbReference type="InterPro" id="IPR000047">
    <property type="entry name" value="HTH_motif"/>
</dbReference>
<dbReference type="InterPro" id="IPR009057">
    <property type="entry name" value="Homeodomain-like_sf"/>
</dbReference>
<dbReference type="AlphaFoldDB" id="A0A835S6R5"/>
<dbReference type="Pfam" id="PF00046">
    <property type="entry name" value="Homeodomain"/>
    <property type="match status" value="1"/>
</dbReference>
<feature type="coiled-coil region" evidence="11">
    <location>
        <begin position="71"/>
        <end position="98"/>
    </location>
</feature>
<evidence type="ECO:0000256" key="12">
    <source>
        <dbReference type="SAM" id="MobiDB-lite"/>
    </source>
</evidence>
<keyword evidence="5 10" id="KW-0804">Transcription</keyword>
<feature type="domain" description="Homeobox" evidence="13">
    <location>
        <begin position="19"/>
        <end position="79"/>
    </location>
</feature>
<comment type="subcellular location">
    <subcellularLocation>
        <location evidence="1 8 9">Nucleus</location>
    </subcellularLocation>
</comment>
<evidence type="ECO:0000313" key="14">
    <source>
        <dbReference type="EMBL" id="KAG0496912.1"/>
    </source>
</evidence>
<dbReference type="PROSITE" id="PS50071">
    <property type="entry name" value="HOMEOBOX_2"/>
    <property type="match status" value="1"/>
</dbReference>
<evidence type="ECO:0000256" key="5">
    <source>
        <dbReference type="ARBA" id="ARBA00023163"/>
    </source>
</evidence>
<accession>A0A835S6R5</accession>
<dbReference type="CDD" id="cd00086">
    <property type="entry name" value="homeodomain"/>
    <property type="match status" value="1"/>
</dbReference>
<evidence type="ECO:0000313" key="17">
    <source>
        <dbReference type="Proteomes" id="UP000639772"/>
    </source>
</evidence>
<comment type="similarity">
    <text evidence="7 10">Belongs to the HD-ZIP homeobox family. Class I subfamily.</text>
</comment>